<feature type="transmembrane region" description="Helical" evidence="3">
    <location>
        <begin position="52"/>
        <end position="77"/>
    </location>
</feature>
<dbReference type="InterPro" id="IPR043128">
    <property type="entry name" value="Rev_trsase/Diguanyl_cyclase"/>
</dbReference>
<dbReference type="Gene3D" id="3.30.70.270">
    <property type="match status" value="1"/>
</dbReference>
<keyword evidence="3" id="KW-1133">Transmembrane helix</keyword>
<dbReference type="NCBIfam" id="TIGR00254">
    <property type="entry name" value="GGDEF"/>
    <property type="match status" value="1"/>
</dbReference>
<evidence type="ECO:0000256" key="2">
    <source>
        <dbReference type="ARBA" id="ARBA00034247"/>
    </source>
</evidence>
<keyword evidence="3" id="KW-0472">Membrane</keyword>
<dbReference type="Pfam" id="PF00990">
    <property type="entry name" value="GGDEF"/>
    <property type="match status" value="1"/>
</dbReference>
<proteinExistence type="predicted"/>
<organism evidence="5 6">
    <name type="scientific">Sphingobacterium multivorum</name>
    <dbReference type="NCBI Taxonomy" id="28454"/>
    <lineage>
        <taxon>Bacteria</taxon>
        <taxon>Pseudomonadati</taxon>
        <taxon>Bacteroidota</taxon>
        <taxon>Sphingobacteriia</taxon>
        <taxon>Sphingobacteriales</taxon>
        <taxon>Sphingobacteriaceae</taxon>
        <taxon>Sphingobacterium</taxon>
    </lineage>
</organism>
<sequence>MGYIYKSLRKFKDDFLSKGIYDFLKWSVLTLLLIFTAKWIPPINQILMSKYSISIVWLLISSILLIILTTVVVRIIYKKLIKEIVNDNFTDELTGLKNHKALESYLNQKIVESKKKSEPLSIILMDIDNFKNVNTEIGFNKADQLLKKIGELLMNDKRATDETFRYFNRGDEFLVVASETSLSQIYQASERKRKMIQKNLFSIEGSNYKLTVSCGVTELKKEDDFLLFTNRAIEALKEAKLTTGKNNTKSIV</sequence>
<comment type="catalytic activity">
    <reaction evidence="2">
        <text>2 GTP = 3',3'-c-di-GMP + 2 diphosphate</text>
        <dbReference type="Rhea" id="RHEA:24898"/>
        <dbReference type="ChEBI" id="CHEBI:33019"/>
        <dbReference type="ChEBI" id="CHEBI:37565"/>
        <dbReference type="ChEBI" id="CHEBI:58805"/>
        <dbReference type="EC" id="2.7.7.65"/>
    </reaction>
</comment>
<gene>
    <name evidence="5" type="ORF">I6I98_08790</name>
</gene>
<evidence type="ECO:0000259" key="4">
    <source>
        <dbReference type="PROSITE" id="PS50887"/>
    </source>
</evidence>
<dbReference type="Proteomes" id="UP000595498">
    <property type="component" value="Chromosome"/>
</dbReference>
<dbReference type="CDD" id="cd01949">
    <property type="entry name" value="GGDEF"/>
    <property type="match status" value="1"/>
</dbReference>
<dbReference type="EC" id="2.7.7.65" evidence="1"/>
<dbReference type="InterPro" id="IPR000160">
    <property type="entry name" value="GGDEF_dom"/>
</dbReference>
<dbReference type="PANTHER" id="PTHR45138">
    <property type="entry name" value="REGULATORY COMPONENTS OF SENSORY TRANSDUCTION SYSTEM"/>
    <property type="match status" value="1"/>
</dbReference>
<dbReference type="InterPro" id="IPR029787">
    <property type="entry name" value="Nucleotide_cyclase"/>
</dbReference>
<feature type="domain" description="GGDEF" evidence="4">
    <location>
        <begin position="118"/>
        <end position="252"/>
    </location>
</feature>
<keyword evidence="6" id="KW-1185">Reference proteome</keyword>
<dbReference type="SMART" id="SM00267">
    <property type="entry name" value="GGDEF"/>
    <property type="match status" value="1"/>
</dbReference>
<name>A0ABX7CW82_SPHMU</name>
<evidence type="ECO:0000256" key="1">
    <source>
        <dbReference type="ARBA" id="ARBA00012528"/>
    </source>
</evidence>
<dbReference type="EMBL" id="CP068224">
    <property type="protein sequence ID" value="QQT55334.1"/>
    <property type="molecule type" value="Genomic_DNA"/>
</dbReference>
<feature type="transmembrane region" description="Helical" evidence="3">
    <location>
        <begin position="20"/>
        <end position="40"/>
    </location>
</feature>
<accession>A0ABX7CW82</accession>
<evidence type="ECO:0000313" key="5">
    <source>
        <dbReference type="EMBL" id="QQT55334.1"/>
    </source>
</evidence>
<reference evidence="5 6" key="1">
    <citation type="submission" date="2021-01" db="EMBL/GenBank/DDBJ databases">
        <title>FDA dAtabase for Regulatory Grade micrObial Sequences (FDA-ARGOS): Supporting development and validation of Infectious Disease Dx tests.</title>
        <authorList>
            <person name="Sproer C."/>
            <person name="Gronow S."/>
            <person name="Severitt S."/>
            <person name="Schroder I."/>
            <person name="Tallon L."/>
            <person name="Sadzewicz L."/>
            <person name="Zhao X."/>
            <person name="Boylan J."/>
            <person name="Ott S."/>
            <person name="Bowen H."/>
            <person name="Vavikolanu K."/>
            <person name="Mehta A."/>
            <person name="Aluvathingal J."/>
            <person name="Nadendla S."/>
            <person name="Lowell S."/>
            <person name="Myers T."/>
            <person name="Yan Y."/>
            <person name="Sichtig H."/>
        </authorList>
    </citation>
    <scope>NUCLEOTIDE SEQUENCE [LARGE SCALE GENOMIC DNA]</scope>
    <source>
        <strain evidence="5 6">FDAARGOS_1141</strain>
    </source>
</reference>
<dbReference type="InterPro" id="IPR050469">
    <property type="entry name" value="Diguanylate_Cyclase"/>
</dbReference>
<protein>
    <recommendedName>
        <fullName evidence="1">diguanylate cyclase</fullName>
        <ecNumber evidence="1">2.7.7.65</ecNumber>
    </recommendedName>
</protein>
<dbReference type="SUPFAM" id="SSF55073">
    <property type="entry name" value="Nucleotide cyclase"/>
    <property type="match status" value="1"/>
</dbReference>
<dbReference type="PROSITE" id="PS50887">
    <property type="entry name" value="GGDEF"/>
    <property type="match status" value="1"/>
</dbReference>
<evidence type="ECO:0000256" key="3">
    <source>
        <dbReference type="SAM" id="Phobius"/>
    </source>
</evidence>
<keyword evidence="3" id="KW-0812">Transmembrane</keyword>
<dbReference type="PANTHER" id="PTHR45138:SF9">
    <property type="entry name" value="DIGUANYLATE CYCLASE DGCM-RELATED"/>
    <property type="match status" value="1"/>
</dbReference>
<evidence type="ECO:0000313" key="6">
    <source>
        <dbReference type="Proteomes" id="UP000595498"/>
    </source>
</evidence>